<dbReference type="InterPro" id="IPR018209">
    <property type="entry name" value="Pyrv_Knase_AS"/>
</dbReference>
<dbReference type="PANTHER" id="PTHR11817">
    <property type="entry name" value="PYRUVATE KINASE"/>
    <property type="match status" value="1"/>
</dbReference>
<keyword evidence="13 18" id="KW-0670">Pyruvate</keyword>
<evidence type="ECO:0000313" key="18">
    <source>
        <dbReference type="EMBL" id="BCR36503.1"/>
    </source>
</evidence>
<dbReference type="InterPro" id="IPR011037">
    <property type="entry name" value="Pyrv_Knase-like_insert_dom_sf"/>
</dbReference>
<dbReference type="GO" id="GO:0016301">
    <property type="term" value="F:kinase activity"/>
    <property type="evidence" value="ECO:0007669"/>
    <property type="project" value="UniProtKB-KW"/>
</dbReference>
<dbReference type="Pfam" id="PF00224">
    <property type="entry name" value="PK"/>
    <property type="match status" value="1"/>
</dbReference>
<gene>
    <name evidence="18" type="ORF">MPAN_013960</name>
</gene>
<evidence type="ECO:0000256" key="13">
    <source>
        <dbReference type="ARBA" id="ARBA00023317"/>
    </source>
</evidence>
<evidence type="ECO:0000256" key="10">
    <source>
        <dbReference type="ARBA" id="ARBA00022840"/>
    </source>
</evidence>
<sequence length="472" mass="52082">MQRKTKIICTVGPAIDSEEMIGKMIDAGMNVGRLNFSHADHDEHLARIKMIRKVAKEKERFIGVMADTKGPEIRTGKFENGQASFKTGDIIEVHRKDILGNSKRFHIDCDELYDDMVAGNFILIDDGKIKLTVLDNKDGVMKCEVMNSGIIKTKKGVNVPNVKLSMPFVSKKDFDDIVFSANQNVDMFALSFVRRKEDVLEVRKILNDIGKGDIEIISKIENQEGVDNLEGILEVSDGVMVARGDLGVEVSTQLVPLYQKRIIKKANEMGKPVITATHMLESMMFSPRPTRAEASDVANAILDGSDAIMLSGESAAGEYPIEAVLTMDTIAKAIESSIPYKERLEHSIKTSQPTVNDAIGIAVSQTAQALPKAEVVIAFTESGGTAKRICKFRPSVPIIAITNSIETCQRLSYYWGVFAAYREDVSDYLLFDKVAIEVAMDYGFKSGTTLIMTSGWAQKHGSTNTMRIIDIP</sequence>
<evidence type="ECO:0000313" key="19">
    <source>
        <dbReference type="Proteomes" id="UP000620133"/>
    </source>
</evidence>
<feature type="domain" description="Pyruvate kinase C-terminal" evidence="17">
    <location>
        <begin position="357"/>
        <end position="469"/>
    </location>
</feature>
<accession>A0A7U9XWA9</accession>
<organism evidence="18 19">
    <name type="scientific">Mariniplasma anaerobium</name>
    <dbReference type="NCBI Taxonomy" id="2735436"/>
    <lineage>
        <taxon>Bacteria</taxon>
        <taxon>Bacillati</taxon>
        <taxon>Mycoplasmatota</taxon>
        <taxon>Mollicutes</taxon>
        <taxon>Acholeplasmatales</taxon>
        <taxon>Acholeplasmataceae</taxon>
        <taxon>Mariniplasma</taxon>
    </lineage>
</organism>
<comment type="catalytic activity">
    <reaction evidence="15">
        <text>pyruvate + ATP = phosphoenolpyruvate + ADP + H(+)</text>
        <dbReference type="Rhea" id="RHEA:18157"/>
        <dbReference type="ChEBI" id="CHEBI:15361"/>
        <dbReference type="ChEBI" id="CHEBI:15378"/>
        <dbReference type="ChEBI" id="CHEBI:30616"/>
        <dbReference type="ChEBI" id="CHEBI:58702"/>
        <dbReference type="ChEBI" id="CHEBI:456216"/>
        <dbReference type="EC" id="2.7.1.40"/>
    </reaction>
</comment>
<dbReference type="InterPro" id="IPR001697">
    <property type="entry name" value="Pyr_Knase"/>
</dbReference>
<evidence type="ECO:0000256" key="3">
    <source>
        <dbReference type="ARBA" id="ARBA00004997"/>
    </source>
</evidence>
<reference evidence="18" key="1">
    <citation type="submission" date="2021-01" db="EMBL/GenBank/DDBJ databases">
        <title>Draft genome sequence of Acholeplasmataceae bacterium strain Mahy22.</title>
        <authorList>
            <person name="Watanabe M."/>
            <person name="Kojima H."/>
            <person name="Fukui M."/>
        </authorList>
    </citation>
    <scope>NUCLEOTIDE SEQUENCE</scope>
    <source>
        <strain evidence="18">Mahy22</strain>
    </source>
</reference>
<dbReference type="Pfam" id="PF02887">
    <property type="entry name" value="PK_C"/>
    <property type="match status" value="1"/>
</dbReference>
<dbReference type="Gene3D" id="2.40.33.10">
    <property type="entry name" value="PK beta-barrel domain-like"/>
    <property type="match status" value="1"/>
</dbReference>
<keyword evidence="7" id="KW-0479">Metal-binding</keyword>
<dbReference type="EMBL" id="AP024412">
    <property type="protein sequence ID" value="BCR36503.1"/>
    <property type="molecule type" value="Genomic_DNA"/>
</dbReference>
<evidence type="ECO:0000259" key="17">
    <source>
        <dbReference type="Pfam" id="PF02887"/>
    </source>
</evidence>
<keyword evidence="9 15" id="KW-0418">Kinase</keyword>
<dbReference type="InterPro" id="IPR015793">
    <property type="entry name" value="Pyrv_Knase_brl"/>
</dbReference>
<evidence type="ECO:0000256" key="8">
    <source>
        <dbReference type="ARBA" id="ARBA00022741"/>
    </source>
</evidence>
<dbReference type="AlphaFoldDB" id="A0A7U9XWA9"/>
<dbReference type="Gene3D" id="3.40.1380.20">
    <property type="entry name" value="Pyruvate kinase, C-terminal domain"/>
    <property type="match status" value="1"/>
</dbReference>
<evidence type="ECO:0000256" key="2">
    <source>
        <dbReference type="ARBA" id="ARBA00001958"/>
    </source>
</evidence>
<dbReference type="InterPro" id="IPR036918">
    <property type="entry name" value="Pyrv_Knase_C_sf"/>
</dbReference>
<evidence type="ECO:0000256" key="15">
    <source>
        <dbReference type="RuleBase" id="RU000504"/>
    </source>
</evidence>
<feature type="domain" description="Pyruvate kinase barrel" evidence="16">
    <location>
        <begin position="3"/>
        <end position="324"/>
    </location>
</feature>
<evidence type="ECO:0000259" key="16">
    <source>
        <dbReference type="Pfam" id="PF00224"/>
    </source>
</evidence>
<dbReference type="KEGG" id="manr:MPAN_013960"/>
<evidence type="ECO:0000256" key="9">
    <source>
        <dbReference type="ARBA" id="ARBA00022777"/>
    </source>
</evidence>
<dbReference type="UniPathway" id="UPA00109">
    <property type="reaction ID" value="UER00188"/>
</dbReference>
<dbReference type="SUPFAM" id="SSF50800">
    <property type="entry name" value="PK beta-barrel domain-like"/>
    <property type="match status" value="1"/>
</dbReference>
<name>A0A7U9XWA9_9MOLU</name>
<evidence type="ECO:0000256" key="11">
    <source>
        <dbReference type="ARBA" id="ARBA00022842"/>
    </source>
</evidence>
<evidence type="ECO:0000256" key="4">
    <source>
        <dbReference type="ARBA" id="ARBA00008663"/>
    </source>
</evidence>
<dbReference type="Gene3D" id="3.20.20.60">
    <property type="entry name" value="Phosphoenolpyruvate-binding domains"/>
    <property type="match status" value="1"/>
</dbReference>
<dbReference type="GO" id="GO:0000287">
    <property type="term" value="F:magnesium ion binding"/>
    <property type="evidence" value="ECO:0007669"/>
    <property type="project" value="UniProtKB-UniRule"/>
</dbReference>
<keyword evidence="8" id="KW-0547">Nucleotide-binding</keyword>
<dbReference type="RefSeq" id="WP_176239886.1">
    <property type="nucleotide sequence ID" value="NZ_AP024412.1"/>
</dbReference>
<dbReference type="InterPro" id="IPR015806">
    <property type="entry name" value="Pyrv_Knase_insert_dom_sf"/>
</dbReference>
<dbReference type="NCBIfam" id="TIGR01064">
    <property type="entry name" value="pyruv_kin"/>
    <property type="match status" value="1"/>
</dbReference>
<dbReference type="GO" id="GO:0004743">
    <property type="term" value="F:pyruvate kinase activity"/>
    <property type="evidence" value="ECO:0007669"/>
    <property type="project" value="UniProtKB-UniRule"/>
</dbReference>
<comment type="cofactor">
    <cofactor evidence="1">
        <name>Mg(2+)</name>
        <dbReference type="ChEBI" id="CHEBI:18420"/>
    </cofactor>
</comment>
<evidence type="ECO:0000256" key="12">
    <source>
        <dbReference type="ARBA" id="ARBA00023152"/>
    </source>
</evidence>
<dbReference type="InterPro" id="IPR040442">
    <property type="entry name" value="Pyrv_kinase-like_dom_sf"/>
</dbReference>
<evidence type="ECO:0000256" key="6">
    <source>
        <dbReference type="ARBA" id="ARBA00022679"/>
    </source>
</evidence>
<dbReference type="NCBIfam" id="NF004978">
    <property type="entry name" value="PRK06354.1"/>
    <property type="match status" value="1"/>
</dbReference>
<dbReference type="GO" id="GO:0005524">
    <property type="term" value="F:ATP binding"/>
    <property type="evidence" value="ECO:0007669"/>
    <property type="project" value="UniProtKB-KW"/>
</dbReference>
<dbReference type="FunFam" id="2.40.33.10:FF:000001">
    <property type="entry name" value="Pyruvate kinase"/>
    <property type="match status" value="1"/>
</dbReference>
<comment type="pathway">
    <text evidence="3 15">Carbohydrate degradation; glycolysis; pyruvate from D-glyceraldehyde 3-phosphate: step 5/5.</text>
</comment>
<dbReference type="SUPFAM" id="SSF51621">
    <property type="entry name" value="Phosphoenolpyruvate/pyruvate domain"/>
    <property type="match status" value="1"/>
</dbReference>
<dbReference type="InterPro" id="IPR015795">
    <property type="entry name" value="Pyrv_Knase_C"/>
</dbReference>
<proteinExistence type="inferred from homology"/>
<keyword evidence="12 15" id="KW-0324">Glycolysis</keyword>
<dbReference type="Proteomes" id="UP000620133">
    <property type="component" value="Chromosome"/>
</dbReference>
<protein>
    <recommendedName>
        <fullName evidence="5 14">Pyruvate kinase</fullName>
        <ecNumber evidence="5 14">2.7.1.40</ecNumber>
    </recommendedName>
</protein>
<comment type="similarity">
    <text evidence="4 15">Belongs to the pyruvate kinase family.</text>
</comment>
<evidence type="ECO:0000256" key="5">
    <source>
        <dbReference type="ARBA" id="ARBA00012142"/>
    </source>
</evidence>
<comment type="cofactor">
    <cofactor evidence="2">
        <name>K(+)</name>
        <dbReference type="ChEBI" id="CHEBI:29103"/>
    </cofactor>
</comment>
<evidence type="ECO:0000256" key="14">
    <source>
        <dbReference type="NCBIfam" id="TIGR01064"/>
    </source>
</evidence>
<keyword evidence="11 15" id="KW-0460">Magnesium</keyword>
<dbReference type="EC" id="2.7.1.40" evidence="5 14"/>
<dbReference type="PROSITE" id="PS00110">
    <property type="entry name" value="PYRUVATE_KINASE"/>
    <property type="match status" value="1"/>
</dbReference>
<keyword evidence="10" id="KW-0067">ATP-binding</keyword>
<keyword evidence="6 15" id="KW-0808">Transferase</keyword>
<dbReference type="InterPro" id="IPR015813">
    <property type="entry name" value="Pyrv/PenolPyrv_kinase-like_dom"/>
</dbReference>
<dbReference type="GO" id="GO:0030955">
    <property type="term" value="F:potassium ion binding"/>
    <property type="evidence" value="ECO:0007669"/>
    <property type="project" value="UniProtKB-UniRule"/>
</dbReference>
<dbReference type="NCBIfam" id="NF004491">
    <property type="entry name" value="PRK05826.1"/>
    <property type="match status" value="1"/>
</dbReference>
<evidence type="ECO:0000256" key="1">
    <source>
        <dbReference type="ARBA" id="ARBA00001946"/>
    </source>
</evidence>
<dbReference type="PRINTS" id="PR01050">
    <property type="entry name" value="PYRUVTKNASE"/>
</dbReference>
<keyword evidence="19" id="KW-1185">Reference proteome</keyword>
<dbReference type="SUPFAM" id="SSF52935">
    <property type="entry name" value="PK C-terminal domain-like"/>
    <property type="match status" value="1"/>
</dbReference>
<dbReference type="FunFam" id="3.20.20.60:FF:000025">
    <property type="entry name" value="Pyruvate kinase"/>
    <property type="match status" value="1"/>
</dbReference>
<evidence type="ECO:0000256" key="7">
    <source>
        <dbReference type="ARBA" id="ARBA00022723"/>
    </source>
</evidence>